<sequence>MFVDKNRYSTNQYLNFLGEYTNSQI</sequence>
<evidence type="ECO:0000313" key="1">
    <source>
        <dbReference type="EMBL" id="JAI08351.1"/>
    </source>
</evidence>
<dbReference type="EMBL" id="GBXM01000227">
    <property type="protein sequence ID" value="JAI08351.1"/>
    <property type="molecule type" value="Transcribed_RNA"/>
</dbReference>
<name>A0A0E9Y2D4_ANGAN</name>
<proteinExistence type="predicted"/>
<reference evidence="1" key="1">
    <citation type="submission" date="2014-11" db="EMBL/GenBank/DDBJ databases">
        <authorList>
            <person name="Amaro Gonzalez C."/>
        </authorList>
    </citation>
    <scope>NUCLEOTIDE SEQUENCE</scope>
</reference>
<reference evidence="1" key="2">
    <citation type="journal article" date="2015" name="Fish Shellfish Immunol.">
        <title>Early steps in the European eel (Anguilla anguilla)-Vibrio vulnificus interaction in the gills: Role of the RtxA13 toxin.</title>
        <authorList>
            <person name="Callol A."/>
            <person name="Pajuelo D."/>
            <person name="Ebbesson L."/>
            <person name="Teles M."/>
            <person name="MacKenzie S."/>
            <person name="Amaro C."/>
        </authorList>
    </citation>
    <scope>NUCLEOTIDE SEQUENCE</scope>
</reference>
<dbReference type="AlphaFoldDB" id="A0A0E9Y2D4"/>
<protein>
    <submittedName>
        <fullName evidence="1">Uncharacterized protein</fullName>
    </submittedName>
</protein>
<accession>A0A0E9Y2D4</accession>
<organism evidence="1">
    <name type="scientific">Anguilla anguilla</name>
    <name type="common">European freshwater eel</name>
    <name type="synonym">Muraena anguilla</name>
    <dbReference type="NCBI Taxonomy" id="7936"/>
    <lineage>
        <taxon>Eukaryota</taxon>
        <taxon>Metazoa</taxon>
        <taxon>Chordata</taxon>
        <taxon>Craniata</taxon>
        <taxon>Vertebrata</taxon>
        <taxon>Euteleostomi</taxon>
        <taxon>Actinopterygii</taxon>
        <taxon>Neopterygii</taxon>
        <taxon>Teleostei</taxon>
        <taxon>Anguilliformes</taxon>
        <taxon>Anguillidae</taxon>
        <taxon>Anguilla</taxon>
    </lineage>
</organism>